<dbReference type="RefSeq" id="WP_177220665.1">
    <property type="nucleotide sequence ID" value="NZ_BJWJ01000008.1"/>
</dbReference>
<dbReference type="InterPro" id="IPR052533">
    <property type="entry name" value="WalJ/YycJ-like"/>
</dbReference>
<evidence type="ECO:0000313" key="2">
    <source>
        <dbReference type="EMBL" id="GEM04126.1"/>
    </source>
</evidence>
<gene>
    <name evidence="2" type="ORF">HMI01_11140</name>
    <name evidence="3" type="ORF">SAMN05421668_10928</name>
</gene>
<dbReference type="STRING" id="306541.SAMN05421668_10928"/>
<reference evidence="2 5" key="2">
    <citation type="submission" date="2019-07" db="EMBL/GenBank/DDBJ databases">
        <title>Whole genome shotgun sequence of Halolactibacillus miurensis NBRC 100873.</title>
        <authorList>
            <person name="Hosoyama A."/>
            <person name="Uohara A."/>
            <person name="Ohji S."/>
            <person name="Ichikawa N."/>
        </authorList>
    </citation>
    <scope>NUCLEOTIDE SEQUENCE [LARGE SCALE GENOMIC DNA]</scope>
    <source>
        <strain evidence="2 5">NBRC 100873</strain>
    </source>
</reference>
<dbReference type="InterPro" id="IPR001279">
    <property type="entry name" value="Metallo-B-lactamas"/>
</dbReference>
<evidence type="ECO:0000259" key="1">
    <source>
        <dbReference type="SMART" id="SM00849"/>
    </source>
</evidence>
<feature type="domain" description="Metallo-beta-lactamase" evidence="1">
    <location>
        <begin position="12"/>
        <end position="181"/>
    </location>
</feature>
<name>A0A1I6SGB5_9BACI</name>
<dbReference type="InterPro" id="IPR036866">
    <property type="entry name" value="RibonucZ/Hydroxyglut_hydro"/>
</dbReference>
<dbReference type="Proteomes" id="UP000199139">
    <property type="component" value="Unassembled WGS sequence"/>
</dbReference>
<keyword evidence="5" id="KW-1185">Reference proteome</keyword>
<dbReference type="EMBL" id="FPAI01000009">
    <property type="protein sequence ID" value="SFS75987.1"/>
    <property type="molecule type" value="Genomic_DNA"/>
</dbReference>
<protein>
    <submittedName>
        <fullName evidence="2">MBL fold metallo-hydrolase</fullName>
    </submittedName>
    <submittedName>
        <fullName evidence="3">Phosphoribosyl 1,2-cyclic phosphodiesterase</fullName>
    </submittedName>
</protein>
<dbReference type="PANTHER" id="PTHR47619:SF1">
    <property type="entry name" value="EXODEOXYRIBONUCLEASE WALJ"/>
    <property type="match status" value="1"/>
</dbReference>
<organism evidence="3 4">
    <name type="scientific">Halolactibacillus miurensis</name>
    <dbReference type="NCBI Taxonomy" id="306541"/>
    <lineage>
        <taxon>Bacteria</taxon>
        <taxon>Bacillati</taxon>
        <taxon>Bacillota</taxon>
        <taxon>Bacilli</taxon>
        <taxon>Bacillales</taxon>
        <taxon>Bacillaceae</taxon>
        <taxon>Halolactibacillus</taxon>
    </lineage>
</organism>
<dbReference type="EMBL" id="BJWJ01000008">
    <property type="protein sequence ID" value="GEM04126.1"/>
    <property type="molecule type" value="Genomic_DNA"/>
</dbReference>
<dbReference type="Gene3D" id="3.60.15.10">
    <property type="entry name" value="Ribonuclease Z/Hydroxyacylglutathione hydrolase-like"/>
    <property type="match status" value="1"/>
</dbReference>
<dbReference type="SMART" id="SM00849">
    <property type="entry name" value="Lactamase_B"/>
    <property type="match status" value="1"/>
</dbReference>
<dbReference type="SUPFAM" id="SSF56281">
    <property type="entry name" value="Metallo-hydrolase/oxidoreductase"/>
    <property type="match status" value="1"/>
</dbReference>
<dbReference type="PANTHER" id="PTHR47619">
    <property type="entry name" value="METALLO-HYDROLASE YYCJ-RELATED"/>
    <property type="match status" value="1"/>
</dbReference>
<dbReference type="Pfam" id="PF12706">
    <property type="entry name" value="Lactamase_B_2"/>
    <property type="match status" value="1"/>
</dbReference>
<dbReference type="AlphaFoldDB" id="A0A1I6SGB5"/>
<evidence type="ECO:0000313" key="4">
    <source>
        <dbReference type="Proteomes" id="UP000199139"/>
    </source>
</evidence>
<accession>A0A1I6SGB5</accession>
<proteinExistence type="predicted"/>
<evidence type="ECO:0000313" key="5">
    <source>
        <dbReference type="Proteomes" id="UP000321773"/>
    </source>
</evidence>
<sequence>MIEFKSFASGSAGNMYTVSDGTTKIMIEAGITIKRIKQALDFKASDVSAVLLSHSHGDHSKSIKDMVKLGVDCYMPLATAEELNIDSHRIKPIEAGKTFSIGSLKVYPFKAQHDVECYGYLILNENEERLLFLTDSYYCKYTFKGLTHIAVEANYSKSILDKNIDEGITPRIMRKRLIKSHFSLENVLEFLKANDLSKVQEIHLLHLSDSNSDEALFKSEVQKLTGKPVYIA</sequence>
<dbReference type="Proteomes" id="UP000321773">
    <property type="component" value="Unassembled WGS sequence"/>
</dbReference>
<evidence type="ECO:0000313" key="3">
    <source>
        <dbReference type="EMBL" id="SFS75987.1"/>
    </source>
</evidence>
<reference evidence="3 4" key="1">
    <citation type="submission" date="2016-10" db="EMBL/GenBank/DDBJ databases">
        <authorList>
            <person name="de Groot N.N."/>
        </authorList>
    </citation>
    <scope>NUCLEOTIDE SEQUENCE [LARGE SCALE GENOMIC DNA]</scope>
    <source>
        <strain evidence="3 4">DSM 17074</strain>
    </source>
</reference>